<keyword evidence="3" id="KW-1185">Reference proteome</keyword>
<dbReference type="PANTHER" id="PTHR46929">
    <property type="entry name" value="EXPRESSED PROTEIN"/>
    <property type="match status" value="1"/>
</dbReference>
<dbReference type="OrthoDB" id="1734412at2759"/>
<reference evidence="2 3" key="1">
    <citation type="journal article" date="2015" name="Sci. Rep.">
        <title>The power of single molecule real-time sequencing technology in the de novo assembly of a eukaryotic genome.</title>
        <authorList>
            <person name="Sakai H."/>
            <person name="Naito K."/>
            <person name="Ogiso-Tanaka E."/>
            <person name="Takahashi Y."/>
            <person name="Iseki K."/>
            <person name="Muto C."/>
            <person name="Satou K."/>
            <person name="Teruya K."/>
            <person name="Shiroma A."/>
            <person name="Shimoji M."/>
            <person name="Hirano T."/>
            <person name="Itoh T."/>
            <person name="Kaga A."/>
            <person name="Tomooka N."/>
        </authorList>
    </citation>
    <scope>NUCLEOTIDE SEQUENCE [LARGE SCALE GENOMIC DNA]</scope>
    <source>
        <strain evidence="3">cv. Shumari</strain>
    </source>
</reference>
<proteinExistence type="predicted"/>
<feature type="domain" description="Myb/SANT-like" evidence="1">
    <location>
        <begin position="1"/>
        <end position="90"/>
    </location>
</feature>
<protein>
    <recommendedName>
        <fullName evidence="1">Myb/SANT-like domain-containing protein</fullName>
    </recommendedName>
</protein>
<evidence type="ECO:0000313" key="2">
    <source>
        <dbReference type="EMBL" id="BAT81684.1"/>
    </source>
</evidence>
<accession>A0A0S3RM94</accession>
<gene>
    <name evidence="2" type="primary">Vigan.03G147300</name>
    <name evidence="2" type="ORF">VIGAN_03147300</name>
</gene>
<dbReference type="Pfam" id="PF12776">
    <property type="entry name" value="Myb_DNA-bind_3"/>
    <property type="match status" value="1"/>
</dbReference>
<dbReference type="AlphaFoldDB" id="A0A0S3RM94"/>
<dbReference type="InterPro" id="IPR024752">
    <property type="entry name" value="Myb/SANT-like_dom"/>
</dbReference>
<sequence>MDARLLHSMIEESRLSNRVDRSWTSQAYSNIVDHLHSCGYVALTKNNVKNRQKVLKDKWREVHDLFAGLSGFAWNAVNMTFEAEAEVWEDLIQSRPTVAKWRVNSIRHYDLMVEL</sequence>
<dbReference type="PANTHER" id="PTHR46929:SF4">
    <property type="entry name" value="MYB_SANT-LIKE DOMAIN-CONTAINING PROTEIN"/>
    <property type="match status" value="1"/>
</dbReference>
<dbReference type="EMBL" id="AP015036">
    <property type="protein sequence ID" value="BAT81684.1"/>
    <property type="molecule type" value="Genomic_DNA"/>
</dbReference>
<evidence type="ECO:0000259" key="1">
    <source>
        <dbReference type="Pfam" id="PF12776"/>
    </source>
</evidence>
<name>A0A0S3RM94_PHAAN</name>
<evidence type="ECO:0000313" key="3">
    <source>
        <dbReference type="Proteomes" id="UP000291084"/>
    </source>
</evidence>
<organism evidence="2 3">
    <name type="scientific">Vigna angularis var. angularis</name>
    <dbReference type="NCBI Taxonomy" id="157739"/>
    <lineage>
        <taxon>Eukaryota</taxon>
        <taxon>Viridiplantae</taxon>
        <taxon>Streptophyta</taxon>
        <taxon>Embryophyta</taxon>
        <taxon>Tracheophyta</taxon>
        <taxon>Spermatophyta</taxon>
        <taxon>Magnoliopsida</taxon>
        <taxon>eudicotyledons</taxon>
        <taxon>Gunneridae</taxon>
        <taxon>Pentapetalae</taxon>
        <taxon>rosids</taxon>
        <taxon>fabids</taxon>
        <taxon>Fabales</taxon>
        <taxon>Fabaceae</taxon>
        <taxon>Papilionoideae</taxon>
        <taxon>50 kb inversion clade</taxon>
        <taxon>NPAAA clade</taxon>
        <taxon>indigoferoid/millettioid clade</taxon>
        <taxon>Phaseoleae</taxon>
        <taxon>Vigna</taxon>
    </lineage>
</organism>
<dbReference type="Proteomes" id="UP000291084">
    <property type="component" value="Chromosome 3"/>
</dbReference>